<organism evidence="1 2">
    <name type="scientific">Cirrhinus mrigala</name>
    <name type="common">Mrigala</name>
    <dbReference type="NCBI Taxonomy" id="683832"/>
    <lineage>
        <taxon>Eukaryota</taxon>
        <taxon>Metazoa</taxon>
        <taxon>Chordata</taxon>
        <taxon>Craniata</taxon>
        <taxon>Vertebrata</taxon>
        <taxon>Euteleostomi</taxon>
        <taxon>Actinopterygii</taxon>
        <taxon>Neopterygii</taxon>
        <taxon>Teleostei</taxon>
        <taxon>Ostariophysi</taxon>
        <taxon>Cypriniformes</taxon>
        <taxon>Cyprinidae</taxon>
        <taxon>Labeoninae</taxon>
        <taxon>Labeonini</taxon>
        <taxon>Cirrhinus</taxon>
    </lineage>
</organism>
<name>A0ABD0NK62_CIRMR</name>
<dbReference type="EMBL" id="JAMKFB020000022">
    <property type="protein sequence ID" value="KAL0161521.1"/>
    <property type="molecule type" value="Genomic_DNA"/>
</dbReference>
<evidence type="ECO:0000313" key="2">
    <source>
        <dbReference type="Proteomes" id="UP001529510"/>
    </source>
</evidence>
<gene>
    <name evidence="1" type="ORF">M9458_045246</name>
</gene>
<comment type="caution">
    <text evidence="1">The sequence shown here is derived from an EMBL/GenBank/DDBJ whole genome shotgun (WGS) entry which is preliminary data.</text>
</comment>
<dbReference type="PANTHER" id="PTHR21063">
    <property type="entry name" value="LFA-3"/>
    <property type="match status" value="1"/>
</dbReference>
<dbReference type="Proteomes" id="UP001529510">
    <property type="component" value="Unassembled WGS sequence"/>
</dbReference>
<sequence length="79" mass="8981">MTWYFNDTLIAEITGDPSKICTDVQCKERFSDRLEVDLFGSLIITNTRMTDSGIYKLKIKSSKNLYTTTSVKSFNVSVT</sequence>
<reference evidence="1 2" key="1">
    <citation type="submission" date="2024-05" db="EMBL/GenBank/DDBJ databases">
        <title>Genome sequencing and assembly of Indian major carp, Cirrhinus mrigala (Hamilton, 1822).</title>
        <authorList>
            <person name="Mohindra V."/>
            <person name="Chowdhury L.M."/>
            <person name="Lal K."/>
            <person name="Jena J.K."/>
        </authorList>
    </citation>
    <scope>NUCLEOTIDE SEQUENCE [LARGE SCALE GENOMIC DNA]</scope>
    <source>
        <strain evidence="1">CM1030</strain>
        <tissue evidence="1">Blood</tissue>
    </source>
</reference>
<feature type="non-terminal residue" evidence="1">
    <location>
        <position position="79"/>
    </location>
</feature>
<dbReference type="InterPro" id="IPR036179">
    <property type="entry name" value="Ig-like_dom_sf"/>
</dbReference>
<proteinExistence type="predicted"/>
<dbReference type="PANTHER" id="PTHR21063:SF4">
    <property type="entry name" value="CD48 ANTIGEN-RELATED"/>
    <property type="match status" value="1"/>
</dbReference>
<protein>
    <submittedName>
        <fullName evidence="1">Uncharacterized protein</fullName>
    </submittedName>
</protein>
<evidence type="ECO:0000313" key="1">
    <source>
        <dbReference type="EMBL" id="KAL0161521.1"/>
    </source>
</evidence>
<dbReference type="AlphaFoldDB" id="A0ABD0NK62"/>
<keyword evidence="2" id="KW-1185">Reference proteome</keyword>
<dbReference type="SUPFAM" id="SSF48726">
    <property type="entry name" value="Immunoglobulin"/>
    <property type="match status" value="1"/>
</dbReference>
<accession>A0ABD0NK62</accession>
<dbReference type="InterPro" id="IPR013783">
    <property type="entry name" value="Ig-like_fold"/>
</dbReference>
<dbReference type="Gene3D" id="2.60.40.10">
    <property type="entry name" value="Immunoglobulins"/>
    <property type="match status" value="1"/>
</dbReference>